<feature type="region of interest" description="Disordered" evidence="1">
    <location>
        <begin position="176"/>
        <end position="195"/>
    </location>
</feature>
<proteinExistence type="predicted"/>
<sequence>MDELGSEPDKPTLPGKPLRGHFVQTDRSAHEAWGRLGTKHPAASALLHVLVANVGDSNAVVASHKVLARLMGSSPSTVKRALATLTAGNWIEAHQIGANGTVNAYVLNSRVAWTEGRDRLRYARLQADVLLAEDEQPAGELNKAKAALHHLPRVGELQIPAGAGLPPVSQAFFPGMEPDLPAIDQAKSPDFNHED</sequence>
<dbReference type="EMBL" id="LN852739">
    <property type="protein sequence ID" value="CRY93682.1"/>
    <property type="molecule type" value="Genomic_DNA"/>
</dbReference>
<reference evidence="2" key="2">
    <citation type="submission" date="2015-07" db="EMBL/GenBank/DDBJ databases">
        <title>Plasmids, circular viruses and viroids from rat gut.</title>
        <authorList>
            <person name="Jorgensen T.J."/>
            <person name="Hansen M.A."/>
            <person name="Xu Z."/>
            <person name="Tabak M.A."/>
            <person name="Sorensen S.J."/>
            <person name="Hansen L.H."/>
        </authorList>
    </citation>
    <scope>NUCLEOTIDE SEQUENCE</scope>
    <source>
        <plasmid evidence="2">pRGRH0047</plasmid>
    </source>
</reference>
<evidence type="ECO:0000313" key="2">
    <source>
        <dbReference type="EMBL" id="CRY93682.1"/>
    </source>
</evidence>
<protein>
    <recommendedName>
        <fullName evidence="3">Helix-turn-helix domain-containing protein</fullName>
    </recommendedName>
</protein>
<name>A0A0H5QC07_9ZZZZ</name>
<accession>A0A0H5QC07</accession>
<organism evidence="2">
    <name type="scientific">uncultured prokaryote</name>
    <dbReference type="NCBI Taxonomy" id="198431"/>
    <lineage>
        <taxon>unclassified sequences</taxon>
        <taxon>environmental samples</taxon>
    </lineage>
</organism>
<feature type="region of interest" description="Disordered" evidence="1">
    <location>
        <begin position="1"/>
        <end position="20"/>
    </location>
</feature>
<evidence type="ECO:0008006" key="3">
    <source>
        <dbReference type="Google" id="ProtNLM"/>
    </source>
</evidence>
<dbReference type="AlphaFoldDB" id="A0A0H5QC07"/>
<reference evidence="2" key="1">
    <citation type="submission" date="2015-06" db="EMBL/GenBank/DDBJ databases">
        <authorList>
            <person name="Joergensen T."/>
        </authorList>
    </citation>
    <scope>NUCLEOTIDE SEQUENCE</scope>
    <source>
        <plasmid evidence="2">pRGRH0047</plasmid>
    </source>
</reference>
<keyword evidence="2" id="KW-0614">Plasmid</keyword>
<geneLocation type="plasmid" evidence="2">
    <name>pRGRH0047</name>
</geneLocation>
<evidence type="ECO:0000256" key="1">
    <source>
        <dbReference type="SAM" id="MobiDB-lite"/>
    </source>
</evidence>